<dbReference type="Proteomes" id="UP001310692">
    <property type="component" value="Unassembled WGS sequence"/>
</dbReference>
<dbReference type="PROSITE" id="PS01124">
    <property type="entry name" value="HTH_ARAC_FAMILY_2"/>
    <property type="match status" value="1"/>
</dbReference>
<dbReference type="EMBL" id="JAZDRO010000001">
    <property type="protein sequence ID" value="MEE2565389.1"/>
    <property type="molecule type" value="Genomic_DNA"/>
</dbReference>
<protein>
    <submittedName>
        <fullName evidence="5">Helix-turn-helix domain-containing protein</fullName>
    </submittedName>
</protein>
<organism evidence="5 6">
    <name type="scientific">Hyphobacterium marinum</name>
    <dbReference type="NCBI Taxonomy" id="3116574"/>
    <lineage>
        <taxon>Bacteria</taxon>
        <taxon>Pseudomonadati</taxon>
        <taxon>Pseudomonadota</taxon>
        <taxon>Alphaproteobacteria</taxon>
        <taxon>Maricaulales</taxon>
        <taxon>Maricaulaceae</taxon>
        <taxon>Hyphobacterium</taxon>
    </lineage>
</organism>
<gene>
    <name evidence="5" type="ORF">V0U35_01755</name>
</gene>
<dbReference type="InterPro" id="IPR009057">
    <property type="entry name" value="Homeodomain-like_sf"/>
</dbReference>
<sequence length="224" mass="25004">MRCDPLHQPFHRHDQARLIVFVRGDYRERAIEGQSRFRPGDFIIRPALFAHDGFGSPDAAYRTLPVSRAAWTRVHADHGWSVRTGRLPAELITDPEALMHTGDVVLSDCPTKAVEPAGDRTRLDRIARALVQPSATPTGELAEEEGLRPWQLTRRFLDRYGLTPTRFRQQARLQTALKLMAETSLSLAAIAADAGFADQSHFCRSLRTATGQSPSDTRRALLVA</sequence>
<dbReference type="InterPro" id="IPR050204">
    <property type="entry name" value="AraC_XylS_family_regulators"/>
</dbReference>
<evidence type="ECO:0000256" key="3">
    <source>
        <dbReference type="ARBA" id="ARBA00023163"/>
    </source>
</evidence>
<dbReference type="Pfam" id="PF12833">
    <property type="entry name" value="HTH_18"/>
    <property type="match status" value="1"/>
</dbReference>
<dbReference type="PANTHER" id="PTHR46796">
    <property type="entry name" value="HTH-TYPE TRANSCRIPTIONAL ACTIVATOR RHAS-RELATED"/>
    <property type="match status" value="1"/>
</dbReference>
<feature type="domain" description="HTH araC/xylS-type" evidence="4">
    <location>
        <begin position="120"/>
        <end position="220"/>
    </location>
</feature>
<comment type="caution">
    <text evidence="5">The sequence shown here is derived from an EMBL/GenBank/DDBJ whole genome shotgun (WGS) entry which is preliminary data.</text>
</comment>
<evidence type="ECO:0000313" key="5">
    <source>
        <dbReference type="EMBL" id="MEE2565389.1"/>
    </source>
</evidence>
<evidence type="ECO:0000256" key="2">
    <source>
        <dbReference type="ARBA" id="ARBA00023125"/>
    </source>
</evidence>
<dbReference type="SUPFAM" id="SSF46689">
    <property type="entry name" value="Homeodomain-like"/>
    <property type="match status" value="1"/>
</dbReference>
<proteinExistence type="predicted"/>
<keyword evidence="2" id="KW-0238">DNA-binding</keyword>
<keyword evidence="1" id="KW-0805">Transcription regulation</keyword>
<evidence type="ECO:0000313" key="6">
    <source>
        <dbReference type="Proteomes" id="UP001310692"/>
    </source>
</evidence>
<reference evidence="5 6" key="1">
    <citation type="submission" date="2024-01" db="EMBL/GenBank/DDBJ databases">
        <title>Hyphobacterium bacterium isolated from marine sediment.</title>
        <authorList>
            <person name="Zhao S."/>
        </authorList>
    </citation>
    <scope>NUCLEOTIDE SEQUENCE [LARGE SCALE GENOMIC DNA]</scope>
    <source>
        <strain evidence="5 6">Y60-23</strain>
    </source>
</reference>
<dbReference type="SMART" id="SM00342">
    <property type="entry name" value="HTH_ARAC"/>
    <property type="match status" value="1"/>
</dbReference>
<accession>A0ABU7LV28</accession>
<dbReference type="RefSeq" id="WP_330194925.1">
    <property type="nucleotide sequence ID" value="NZ_JAZDRO010000001.1"/>
</dbReference>
<dbReference type="InterPro" id="IPR018060">
    <property type="entry name" value="HTH_AraC"/>
</dbReference>
<evidence type="ECO:0000259" key="4">
    <source>
        <dbReference type="PROSITE" id="PS01124"/>
    </source>
</evidence>
<name>A0ABU7LV28_9PROT</name>
<keyword evidence="3" id="KW-0804">Transcription</keyword>
<dbReference type="Gene3D" id="1.10.10.60">
    <property type="entry name" value="Homeodomain-like"/>
    <property type="match status" value="1"/>
</dbReference>
<evidence type="ECO:0000256" key="1">
    <source>
        <dbReference type="ARBA" id="ARBA00023015"/>
    </source>
</evidence>
<keyword evidence="6" id="KW-1185">Reference proteome</keyword>